<dbReference type="InterPro" id="IPR013324">
    <property type="entry name" value="RNA_pol_sigma_r3/r4-like"/>
</dbReference>
<evidence type="ECO:0000313" key="8">
    <source>
        <dbReference type="Proteomes" id="UP000002588"/>
    </source>
</evidence>
<dbReference type="EMBL" id="AM406670">
    <property type="protein sequence ID" value="CAL94990.1"/>
    <property type="molecule type" value="Genomic_DNA"/>
</dbReference>
<dbReference type="FunFam" id="1.10.1740.10:FF:000009">
    <property type="entry name" value="RNA polymerase sigma factor"/>
    <property type="match status" value="1"/>
</dbReference>
<organism evidence="7 8">
    <name type="scientific">Azoarcus sp. (strain BH72)</name>
    <dbReference type="NCBI Taxonomy" id="418699"/>
    <lineage>
        <taxon>Bacteria</taxon>
        <taxon>Pseudomonadati</taxon>
        <taxon>Pseudomonadota</taxon>
        <taxon>Betaproteobacteria</taxon>
        <taxon>Rhodocyclales</taxon>
        <taxon>Zoogloeaceae</taxon>
        <taxon>Azoarcus</taxon>
    </lineage>
</organism>
<evidence type="ECO:0000256" key="4">
    <source>
        <dbReference type="ARBA" id="ARBA00023163"/>
    </source>
</evidence>
<proteinExistence type="inferred from homology"/>
<dbReference type="InterPro" id="IPR036388">
    <property type="entry name" value="WH-like_DNA-bd_sf"/>
</dbReference>
<dbReference type="Proteomes" id="UP000002588">
    <property type="component" value="Chromosome"/>
</dbReference>
<dbReference type="Gene3D" id="1.10.1740.10">
    <property type="match status" value="1"/>
</dbReference>
<evidence type="ECO:0000256" key="1">
    <source>
        <dbReference type="ARBA" id="ARBA00010641"/>
    </source>
</evidence>
<dbReference type="PANTHER" id="PTHR43133:SF63">
    <property type="entry name" value="RNA POLYMERASE SIGMA FACTOR FECI-RELATED"/>
    <property type="match status" value="1"/>
</dbReference>
<dbReference type="GO" id="GO:0006352">
    <property type="term" value="P:DNA-templated transcription initiation"/>
    <property type="evidence" value="ECO:0007669"/>
    <property type="project" value="InterPro"/>
</dbReference>
<dbReference type="InterPro" id="IPR013249">
    <property type="entry name" value="RNA_pol_sigma70_r4_t2"/>
</dbReference>
<keyword evidence="2" id="KW-0805">Transcription regulation</keyword>
<dbReference type="Pfam" id="PF04542">
    <property type="entry name" value="Sigma70_r2"/>
    <property type="match status" value="1"/>
</dbReference>
<dbReference type="InterPro" id="IPR039425">
    <property type="entry name" value="RNA_pol_sigma-70-like"/>
</dbReference>
<sequence length="166" mass="18523">MPPSADLNFGNIYGTHHNWLQGWLRRRLGCALDAADLAHDTFLRVLAGRELTDIREPRAYLTTVAHGLMVNHLRRRDIERACLDALASLPEPLAPSPEARALAVELLLEIDAMLDGLSRKARTAFLLSQLEGLTYAEIAEQLGVSVSMVRKYMLQAITHCLQIRQA</sequence>
<dbReference type="HOGENOM" id="CLU_047691_12_1_4"/>
<dbReference type="GO" id="GO:0003677">
    <property type="term" value="F:DNA binding"/>
    <property type="evidence" value="ECO:0007669"/>
    <property type="project" value="InterPro"/>
</dbReference>
<dbReference type="STRING" id="62928.azo2373"/>
<dbReference type="CDD" id="cd06171">
    <property type="entry name" value="Sigma70_r4"/>
    <property type="match status" value="1"/>
</dbReference>
<evidence type="ECO:0000313" key="7">
    <source>
        <dbReference type="EMBL" id="CAL94990.1"/>
    </source>
</evidence>
<evidence type="ECO:0000259" key="6">
    <source>
        <dbReference type="Pfam" id="PF08281"/>
    </source>
</evidence>
<accession>A1K835</accession>
<dbReference type="Gene3D" id="1.10.10.10">
    <property type="entry name" value="Winged helix-like DNA-binding domain superfamily/Winged helix DNA-binding domain"/>
    <property type="match status" value="1"/>
</dbReference>
<dbReference type="PANTHER" id="PTHR43133">
    <property type="entry name" value="RNA POLYMERASE ECF-TYPE SIGMA FACTO"/>
    <property type="match status" value="1"/>
</dbReference>
<dbReference type="NCBIfam" id="NF008889">
    <property type="entry name" value="PRK11924.1-1"/>
    <property type="match status" value="1"/>
</dbReference>
<keyword evidence="8" id="KW-1185">Reference proteome</keyword>
<evidence type="ECO:0000256" key="3">
    <source>
        <dbReference type="ARBA" id="ARBA00023082"/>
    </source>
</evidence>
<evidence type="ECO:0000259" key="5">
    <source>
        <dbReference type="Pfam" id="PF04542"/>
    </source>
</evidence>
<dbReference type="InterPro" id="IPR007627">
    <property type="entry name" value="RNA_pol_sigma70_r2"/>
</dbReference>
<evidence type="ECO:0000256" key="2">
    <source>
        <dbReference type="ARBA" id="ARBA00023015"/>
    </source>
</evidence>
<gene>
    <name evidence="7" type="primary">fecI</name>
    <name evidence="7" type="ordered locus">azo2373</name>
</gene>
<dbReference type="NCBIfam" id="NF007232">
    <property type="entry name" value="PRK09651.1"/>
    <property type="match status" value="1"/>
</dbReference>
<comment type="similarity">
    <text evidence="1">Belongs to the sigma-70 factor family. ECF subfamily.</text>
</comment>
<dbReference type="NCBIfam" id="TIGR02937">
    <property type="entry name" value="sigma70-ECF"/>
    <property type="match status" value="1"/>
</dbReference>
<dbReference type="RefSeq" id="WP_011766104.1">
    <property type="nucleotide sequence ID" value="NC_008702.1"/>
</dbReference>
<feature type="domain" description="RNA polymerase sigma-70 region 2" evidence="5">
    <location>
        <begin position="13"/>
        <end position="77"/>
    </location>
</feature>
<protein>
    <submittedName>
        <fullName evidence="7">Sigma-70 factor, ECF subfamily</fullName>
    </submittedName>
</protein>
<dbReference type="NCBIfam" id="NF009180">
    <property type="entry name" value="PRK12528.1"/>
    <property type="match status" value="1"/>
</dbReference>
<dbReference type="AlphaFoldDB" id="A1K835"/>
<dbReference type="KEGG" id="azo:azo2373"/>
<dbReference type="Pfam" id="PF08281">
    <property type="entry name" value="Sigma70_r4_2"/>
    <property type="match status" value="1"/>
</dbReference>
<keyword evidence="3" id="KW-0731">Sigma factor</keyword>
<feature type="domain" description="RNA polymerase sigma factor 70 region 4 type 2" evidence="6">
    <location>
        <begin position="108"/>
        <end position="160"/>
    </location>
</feature>
<dbReference type="GO" id="GO:0016987">
    <property type="term" value="F:sigma factor activity"/>
    <property type="evidence" value="ECO:0007669"/>
    <property type="project" value="UniProtKB-KW"/>
</dbReference>
<dbReference type="eggNOG" id="COG1595">
    <property type="taxonomic scope" value="Bacteria"/>
</dbReference>
<reference evidence="7 8" key="1">
    <citation type="journal article" date="2006" name="Nat. Biotechnol.">
        <title>Complete genome of the mutualistic, N2-fixing grass endophyte Azoarcus sp. strain BH72.</title>
        <authorList>
            <person name="Krause A."/>
            <person name="Ramakumar A."/>
            <person name="Bartels D."/>
            <person name="Battistoni F."/>
            <person name="Bekel T."/>
            <person name="Boch J."/>
            <person name="Boehm M."/>
            <person name="Friedrich F."/>
            <person name="Hurek T."/>
            <person name="Krause L."/>
            <person name="Linke B."/>
            <person name="McHardy A.C."/>
            <person name="Sarkar A."/>
            <person name="Schneiker S."/>
            <person name="Syed A.A."/>
            <person name="Thauer R."/>
            <person name="Vorhoelter F.-J."/>
            <person name="Weidner S."/>
            <person name="Puehler A."/>
            <person name="Reinhold-Hurek B."/>
            <person name="Kaiser O."/>
            <person name="Goesmann A."/>
        </authorList>
    </citation>
    <scope>NUCLEOTIDE SEQUENCE [LARGE SCALE GENOMIC DNA]</scope>
    <source>
        <strain evidence="7 8">BH72</strain>
    </source>
</reference>
<dbReference type="SUPFAM" id="SSF88659">
    <property type="entry name" value="Sigma3 and sigma4 domains of RNA polymerase sigma factors"/>
    <property type="match status" value="1"/>
</dbReference>
<dbReference type="SUPFAM" id="SSF88946">
    <property type="entry name" value="Sigma2 domain of RNA polymerase sigma factors"/>
    <property type="match status" value="1"/>
</dbReference>
<keyword evidence="4" id="KW-0804">Transcription</keyword>
<name>A1K835_AZOSB</name>
<dbReference type="InterPro" id="IPR014284">
    <property type="entry name" value="RNA_pol_sigma-70_dom"/>
</dbReference>
<dbReference type="InterPro" id="IPR013325">
    <property type="entry name" value="RNA_pol_sigma_r2"/>
</dbReference>